<evidence type="ECO:0008006" key="4">
    <source>
        <dbReference type="Google" id="ProtNLM"/>
    </source>
</evidence>
<accession>A0A0D7CHW4</accession>
<evidence type="ECO:0000256" key="1">
    <source>
        <dbReference type="SAM" id="MobiDB-lite"/>
    </source>
</evidence>
<name>A0A0D7CHW4_9ACTN</name>
<dbReference type="PATRIC" id="fig|1240678.4.peg.5510"/>
<evidence type="ECO:0000313" key="3">
    <source>
        <dbReference type="Proteomes" id="UP000032458"/>
    </source>
</evidence>
<dbReference type="AlphaFoldDB" id="A0A0D7CHW4"/>
<keyword evidence="3" id="KW-1185">Reference proteome</keyword>
<evidence type="ECO:0000313" key="2">
    <source>
        <dbReference type="EMBL" id="KIZ15646.1"/>
    </source>
</evidence>
<gene>
    <name evidence="2" type="ORF">SNA_25870</name>
</gene>
<feature type="region of interest" description="Disordered" evidence="1">
    <location>
        <begin position="1"/>
        <end position="52"/>
    </location>
</feature>
<protein>
    <recommendedName>
        <fullName evidence="4">RNA polymerase sigma factor 70 region 4 type 2 domain-containing protein</fullName>
    </recommendedName>
</protein>
<comment type="caution">
    <text evidence="2">The sequence shown here is derived from an EMBL/GenBank/DDBJ whole genome shotgun (WGS) entry which is preliminary data.</text>
</comment>
<organism evidence="2 3">
    <name type="scientific">Streptomyces natalensis ATCC 27448</name>
    <dbReference type="NCBI Taxonomy" id="1240678"/>
    <lineage>
        <taxon>Bacteria</taxon>
        <taxon>Bacillati</taxon>
        <taxon>Actinomycetota</taxon>
        <taxon>Actinomycetes</taxon>
        <taxon>Kitasatosporales</taxon>
        <taxon>Streptomycetaceae</taxon>
        <taxon>Streptomyces</taxon>
    </lineage>
</organism>
<dbReference type="Proteomes" id="UP000032458">
    <property type="component" value="Unassembled WGS sequence"/>
</dbReference>
<proteinExistence type="predicted"/>
<sequence length="281" mass="31320">MGGDDEPVGGKSAAVRSQDLQPAGDCPSLAAPVSPSELSTLEAPPASGSSRHLQATIDQRMADERLVRLLSGDGFAGPRYERFEDELARYGISVMRGWMHSGFVFKLAASRGFNLKPHDLELEQLARDSDLREELAMMTVARALPRFRERALIGEGWKPEGGASITTYFMGACAYEFPNEFRRHRKEEERWRRGTEQEATGEPVPSVQSVAEEVLGNLRVLEDIGGIENPRARAVVALTIDGYTQEEIRQMLDVSSIRAVEAVLHRWRAKAKREEVEGRRE</sequence>
<reference evidence="2 3" key="1">
    <citation type="submission" date="2014-09" db="EMBL/GenBank/DDBJ databases">
        <title>Draft genome sequence of Streptomyces natalensis ATCC 27448, producer of the antifungal pimaricin.</title>
        <authorList>
            <person name="Mendes M.V."/>
            <person name="Beites T."/>
            <person name="Pires S."/>
            <person name="Santos C.L."/>
            <person name="Moradas-Ferreira P."/>
        </authorList>
    </citation>
    <scope>NUCLEOTIDE SEQUENCE [LARGE SCALE GENOMIC DNA]</scope>
    <source>
        <strain evidence="2 3">ATCC 27448</strain>
    </source>
</reference>
<dbReference type="EMBL" id="JRKI01000033">
    <property type="protein sequence ID" value="KIZ15646.1"/>
    <property type="molecule type" value="Genomic_DNA"/>
</dbReference>